<accession>A0AAP2G5T9</accession>
<dbReference type="Pfam" id="PF03631">
    <property type="entry name" value="Virul_fac_BrkB"/>
    <property type="match status" value="1"/>
</dbReference>
<dbReference type="RefSeq" id="WP_213946286.1">
    <property type="nucleotide sequence ID" value="NZ_JAHBGI010000002.1"/>
</dbReference>
<keyword evidence="4 6" id="KW-1133">Transmembrane helix</keyword>
<feature type="transmembrane region" description="Helical" evidence="6">
    <location>
        <begin position="249"/>
        <end position="274"/>
    </location>
</feature>
<feature type="transmembrane region" description="Helical" evidence="6">
    <location>
        <begin position="96"/>
        <end position="116"/>
    </location>
</feature>
<name>A0AAP2G5T9_9BACT</name>
<keyword evidence="2" id="KW-1003">Cell membrane</keyword>
<dbReference type="PANTHER" id="PTHR30213">
    <property type="entry name" value="INNER MEMBRANE PROTEIN YHJD"/>
    <property type="match status" value="1"/>
</dbReference>
<dbReference type="EMBL" id="JAHCMY010000012">
    <property type="protein sequence ID" value="MBS9525426.1"/>
    <property type="molecule type" value="Genomic_DNA"/>
</dbReference>
<evidence type="ECO:0000313" key="7">
    <source>
        <dbReference type="EMBL" id="MBS9525426.1"/>
    </source>
</evidence>
<dbReference type="Proteomes" id="UP001319104">
    <property type="component" value="Unassembled WGS sequence"/>
</dbReference>
<dbReference type="GO" id="GO:0005886">
    <property type="term" value="C:plasma membrane"/>
    <property type="evidence" value="ECO:0007669"/>
    <property type="project" value="UniProtKB-SubCell"/>
</dbReference>
<reference evidence="7 8" key="1">
    <citation type="submission" date="2021-05" db="EMBL/GenBank/DDBJ databases">
        <authorList>
            <person name="Zhang Z.D."/>
            <person name="Osman G."/>
        </authorList>
    </citation>
    <scope>NUCLEOTIDE SEQUENCE [LARGE SCALE GENOMIC DNA]</scope>
    <source>
        <strain evidence="7 8">KCTC 32217</strain>
    </source>
</reference>
<feature type="transmembrane region" description="Helical" evidence="6">
    <location>
        <begin position="218"/>
        <end position="243"/>
    </location>
</feature>
<evidence type="ECO:0000256" key="3">
    <source>
        <dbReference type="ARBA" id="ARBA00022692"/>
    </source>
</evidence>
<dbReference type="NCBIfam" id="TIGR00765">
    <property type="entry name" value="yihY_not_rbn"/>
    <property type="match status" value="1"/>
</dbReference>
<feature type="transmembrane region" description="Helical" evidence="6">
    <location>
        <begin position="144"/>
        <end position="170"/>
    </location>
</feature>
<feature type="transmembrane region" description="Helical" evidence="6">
    <location>
        <begin position="35"/>
        <end position="58"/>
    </location>
</feature>
<dbReference type="PIRSF" id="PIRSF035875">
    <property type="entry name" value="RNase_BN"/>
    <property type="match status" value="1"/>
</dbReference>
<evidence type="ECO:0000313" key="8">
    <source>
        <dbReference type="Proteomes" id="UP001319104"/>
    </source>
</evidence>
<evidence type="ECO:0000256" key="1">
    <source>
        <dbReference type="ARBA" id="ARBA00004651"/>
    </source>
</evidence>
<evidence type="ECO:0000256" key="4">
    <source>
        <dbReference type="ARBA" id="ARBA00022989"/>
    </source>
</evidence>
<evidence type="ECO:0000256" key="2">
    <source>
        <dbReference type="ARBA" id="ARBA00022475"/>
    </source>
</evidence>
<dbReference type="InterPro" id="IPR017039">
    <property type="entry name" value="Virul_fac_BrkB"/>
</dbReference>
<keyword evidence="3 6" id="KW-0812">Transmembrane</keyword>
<gene>
    <name evidence="7" type="ORF">KI659_15520</name>
</gene>
<organism evidence="7 8">
    <name type="scientific">Litoribacter ruber</name>
    <dbReference type="NCBI Taxonomy" id="702568"/>
    <lineage>
        <taxon>Bacteria</taxon>
        <taxon>Pseudomonadati</taxon>
        <taxon>Bacteroidota</taxon>
        <taxon>Cytophagia</taxon>
        <taxon>Cytophagales</taxon>
        <taxon>Cyclobacteriaceae</taxon>
        <taxon>Litoribacter</taxon>
    </lineage>
</organism>
<sequence length="308" mass="34425">MPKLSELKFKYIKEVFLKTAKRWNDADPFRQSAIIAFYAIFSLPSLLVIIIAIAGYFFGEEAVSGNLQNEISEMIGPDSAEMVEDLVANATVADSGTWGVIMGVGLLIFGATTVFFQLQKSLNRIWGVLPKPDQAIKKMLLDRLFSFGLVLVIAFLLLISLALTSVMAVLGDWLMTWWPSYLYILFIILNFIVSLAVIATLFAMMFKLLPDAIIRWESVWVGAFLTALLFEIGKFALGLYFGLAEPESVYGAAGSIILVMMWVSYVCMIVFFGAEFTRNWAVKFGHGIKPKANAILVEDNLQDPYYIE</sequence>
<comment type="subcellular location">
    <subcellularLocation>
        <location evidence="1">Cell membrane</location>
        <topology evidence="1">Multi-pass membrane protein</topology>
    </subcellularLocation>
</comment>
<dbReference type="PANTHER" id="PTHR30213:SF1">
    <property type="entry name" value="INNER MEMBRANE PROTEIN YHJD"/>
    <property type="match status" value="1"/>
</dbReference>
<evidence type="ECO:0000256" key="5">
    <source>
        <dbReference type="ARBA" id="ARBA00023136"/>
    </source>
</evidence>
<dbReference type="AlphaFoldDB" id="A0AAP2G5T9"/>
<comment type="caution">
    <text evidence="7">The sequence shown here is derived from an EMBL/GenBank/DDBJ whole genome shotgun (WGS) entry which is preliminary data.</text>
</comment>
<keyword evidence="5 6" id="KW-0472">Membrane</keyword>
<evidence type="ECO:0000256" key="6">
    <source>
        <dbReference type="SAM" id="Phobius"/>
    </source>
</evidence>
<proteinExistence type="predicted"/>
<feature type="transmembrane region" description="Helical" evidence="6">
    <location>
        <begin position="182"/>
        <end position="206"/>
    </location>
</feature>
<keyword evidence="8" id="KW-1185">Reference proteome</keyword>
<protein>
    <submittedName>
        <fullName evidence="7">YihY/virulence factor BrkB family protein</fullName>
    </submittedName>
</protein>